<proteinExistence type="inferred from homology"/>
<dbReference type="SMART" id="SM00873">
    <property type="entry name" value="B3_4"/>
    <property type="match status" value="1"/>
</dbReference>
<evidence type="ECO:0000256" key="3">
    <source>
        <dbReference type="ARBA" id="ARBA00011209"/>
    </source>
</evidence>
<dbReference type="PANTHER" id="PTHR10947">
    <property type="entry name" value="PHENYLALANYL-TRNA SYNTHETASE BETA CHAIN AND LEUCINE-RICH REPEAT-CONTAINING PROTEIN 47"/>
    <property type="match status" value="1"/>
</dbReference>
<dbReference type="SUPFAM" id="SSF56037">
    <property type="entry name" value="PheT/TilS domain"/>
    <property type="match status" value="1"/>
</dbReference>
<dbReference type="Pfam" id="PF03484">
    <property type="entry name" value="B5"/>
    <property type="match status" value="1"/>
</dbReference>
<gene>
    <name evidence="15" type="primary">pheT</name>
    <name evidence="20" type="ORF">DV701_01750</name>
</gene>
<evidence type="ECO:0000256" key="9">
    <source>
        <dbReference type="ARBA" id="ARBA00022840"/>
    </source>
</evidence>
<feature type="binding site" evidence="15">
    <location>
        <position position="491"/>
    </location>
    <ligand>
        <name>Mg(2+)</name>
        <dbReference type="ChEBI" id="CHEBI:18420"/>
        <note>shared with alpha subunit</note>
    </ligand>
</feature>
<dbReference type="Pfam" id="PF01588">
    <property type="entry name" value="tRNA_bind"/>
    <property type="match status" value="1"/>
</dbReference>
<feature type="domain" description="TRNA-binding" evidence="17">
    <location>
        <begin position="40"/>
        <end position="157"/>
    </location>
</feature>
<feature type="binding site" evidence="15">
    <location>
        <position position="490"/>
    </location>
    <ligand>
        <name>Mg(2+)</name>
        <dbReference type="ChEBI" id="CHEBI:18420"/>
        <note>shared with alpha subunit</note>
    </ligand>
</feature>
<dbReference type="Pfam" id="PF03147">
    <property type="entry name" value="FDX-ACB"/>
    <property type="match status" value="1"/>
</dbReference>
<dbReference type="GO" id="GO:0004826">
    <property type="term" value="F:phenylalanine-tRNA ligase activity"/>
    <property type="evidence" value="ECO:0007669"/>
    <property type="project" value="UniProtKB-UniRule"/>
</dbReference>
<comment type="subcellular location">
    <subcellularLocation>
        <location evidence="1 15">Cytoplasm</location>
    </subcellularLocation>
</comment>
<evidence type="ECO:0000256" key="16">
    <source>
        <dbReference type="PROSITE-ProRule" id="PRU00209"/>
    </source>
</evidence>
<dbReference type="PROSITE" id="PS51483">
    <property type="entry name" value="B5"/>
    <property type="match status" value="1"/>
</dbReference>
<evidence type="ECO:0000256" key="4">
    <source>
        <dbReference type="ARBA" id="ARBA00022490"/>
    </source>
</evidence>
<dbReference type="EMBL" id="CP031229">
    <property type="protein sequence ID" value="AXH95053.1"/>
    <property type="molecule type" value="Genomic_DNA"/>
</dbReference>
<keyword evidence="4 15" id="KW-0963">Cytoplasm</keyword>
<dbReference type="InterPro" id="IPR020825">
    <property type="entry name" value="Phe-tRNA_synthase-like_B3/B4"/>
</dbReference>
<dbReference type="InterPro" id="IPR041616">
    <property type="entry name" value="PheRS_beta_core"/>
</dbReference>
<sequence>MRIPLDWLGEYVALPDGVTGEQVAADLVAVGLEEEGLHTSGVGRPLVVGRVLEKHPEPQKNGRTINWCQVDVGAANGTGEPQGIVCGAHNFEVGDLVAVILPGGVLPTPHGPVTISARKTYGHVSAGMICSVRELGIGDDHEGIIVLPRLLGDERVVELGLTPGDDLVPVLGLDREVVEVNVTPDRGYCFSMRGVAREYSHSTGAAYTDPASLPVDPATGDGYEVRLADGAPLLGVPGCDRYVARVVRDIDLTRTTPEWMARRLTEAGMRPIGLAVDVTNYVMLALGQPLHAFDLDTLDGPIVVRRAQAGETLKTLDDVVRTLDPEDLLITDSGTRILALAGVMGGEDGEVTPGRTTEVLVESAHFDHRTVARTSRRHRLSSEASKRFERGVDPEVAAAAAQLAVDLLVEHGGGTADPHITDVDEHRPAGPITLDLGMPTRYVGVDYAPGRVREILTMIGCGLEDVSDGAVSVQPPSWRPDLTDAATLVEEVARIDGYDKIPSVVPRAVGGRGLTHAQRSRRLVARALAGAGLQEVQTYPFVGPEQFDDLRLPADDPRRTAVRLANPLSDAAPFMRTELLQTLPATLRRNLSRGAHDVALFEVDTVTLPSPGLKAPVPDVGQRPEDQVLEKIKEAVPDQPWHVGLVAAGQVDRTGWWGGGRQVDVTDVVGWAHTVCDALGVSVQRRPAERMPFHPGRCVELVLEHGASVGWVGELHPKVLQSLGLPGRTAAAELDLDVLVAASDHRIVATPLSTQPMAASDVALVVARSVRYADVEASVRAGAGDLLESIELFDVYTGDQIEDDQQSLAFRMHFRAADRTLTTEEVNAARDAAVARAAEHHGAVQR</sequence>
<evidence type="ECO:0000259" key="17">
    <source>
        <dbReference type="PROSITE" id="PS50886"/>
    </source>
</evidence>
<dbReference type="InterPro" id="IPR004532">
    <property type="entry name" value="Phe-tRNA-ligase_IIc_bsu_bact"/>
</dbReference>
<dbReference type="Gene3D" id="3.30.930.10">
    <property type="entry name" value="Bira Bifunctional Protein, Domain 2"/>
    <property type="match status" value="1"/>
</dbReference>
<evidence type="ECO:0000256" key="1">
    <source>
        <dbReference type="ARBA" id="ARBA00004496"/>
    </source>
</evidence>
<evidence type="ECO:0000256" key="8">
    <source>
        <dbReference type="ARBA" id="ARBA00022741"/>
    </source>
</evidence>
<dbReference type="SUPFAM" id="SSF54991">
    <property type="entry name" value="Anticodon-binding domain of PheRS"/>
    <property type="match status" value="1"/>
</dbReference>
<dbReference type="InterPro" id="IPR012340">
    <property type="entry name" value="NA-bd_OB-fold"/>
</dbReference>
<feature type="domain" description="FDX-ACB" evidence="18">
    <location>
        <begin position="753"/>
        <end position="846"/>
    </location>
</feature>
<dbReference type="CDD" id="cd00769">
    <property type="entry name" value="PheRS_beta_core"/>
    <property type="match status" value="1"/>
</dbReference>
<protein>
    <recommendedName>
        <fullName evidence="15">Phenylalanine--tRNA ligase beta subunit</fullName>
        <ecNumber evidence="15">6.1.1.20</ecNumber>
    </recommendedName>
    <alternativeName>
        <fullName evidence="15">Phenylalanyl-tRNA synthetase beta subunit</fullName>
        <shortName evidence="15">PheRS</shortName>
    </alternativeName>
</protein>
<evidence type="ECO:0000313" key="20">
    <source>
        <dbReference type="EMBL" id="AXH95053.1"/>
    </source>
</evidence>
<dbReference type="GO" id="GO:0006432">
    <property type="term" value="P:phenylalanyl-tRNA aminoacylation"/>
    <property type="evidence" value="ECO:0007669"/>
    <property type="project" value="UniProtKB-UniRule"/>
</dbReference>
<dbReference type="InterPro" id="IPR009061">
    <property type="entry name" value="DNA-bd_dom_put_sf"/>
</dbReference>
<dbReference type="RefSeq" id="WP_114926818.1">
    <property type="nucleotide sequence ID" value="NZ_CP031229.1"/>
</dbReference>
<keyword evidence="7 15" id="KW-0479">Metal-binding</keyword>
<dbReference type="Proteomes" id="UP000253790">
    <property type="component" value="Chromosome"/>
</dbReference>
<evidence type="ECO:0000256" key="6">
    <source>
        <dbReference type="ARBA" id="ARBA00022598"/>
    </source>
</evidence>
<comment type="catalytic activity">
    <reaction evidence="14 15">
        <text>tRNA(Phe) + L-phenylalanine + ATP = L-phenylalanyl-tRNA(Phe) + AMP + diphosphate + H(+)</text>
        <dbReference type="Rhea" id="RHEA:19413"/>
        <dbReference type="Rhea" id="RHEA-COMP:9668"/>
        <dbReference type="Rhea" id="RHEA-COMP:9699"/>
        <dbReference type="ChEBI" id="CHEBI:15378"/>
        <dbReference type="ChEBI" id="CHEBI:30616"/>
        <dbReference type="ChEBI" id="CHEBI:33019"/>
        <dbReference type="ChEBI" id="CHEBI:58095"/>
        <dbReference type="ChEBI" id="CHEBI:78442"/>
        <dbReference type="ChEBI" id="CHEBI:78531"/>
        <dbReference type="ChEBI" id="CHEBI:456215"/>
        <dbReference type="EC" id="6.1.1.20"/>
    </reaction>
</comment>
<evidence type="ECO:0000259" key="18">
    <source>
        <dbReference type="PROSITE" id="PS51447"/>
    </source>
</evidence>
<dbReference type="CDD" id="cd02796">
    <property type="entry name" value="tRNA_bind_bactPheRS"/>
    <property type="match status" value="1"/>
</dbReference>
<dbReference type="EC" id="6.1.1.20" evidence="15"/>
<evidence type="ECO:0000256" key="5">
    <source>
        <dbReference type="ARBA" id="ARBA00022555"/>
    </source>
</evidence>
<comment type="cofactor">
    <cofactor evidence="15">
        <name>Mg(2+)</name>
        <dbReference type="ChEBI" id="CHEBI:18420"/>
    </cofactor>
    <text evidence="15">Binds 2 magnesium ions per tetramer.</text>
</comment>
<dbReference type="NCBIfam" id="TIGR00472">
    <property type="entry name" value="pheT_bact"/>
    <property type="match status" value="1"/>
</dbReference>
<dbReference type="KEGG" id="orn:DV701_01750"/>
<evidence type="ECO:0000256" key="15">
    <source>
        <dbReference type="HAMAP-Rule" id="MF_00283"/>
    </source>
</evidence>
<keyword evidence="13 15" id="KW-0030">Aminoacyl-tRNA synthetase</keyword>
<dbReference type="InterPro" id="IPR002547">
    <property type="entry name" value="tRNA-bd_dom"/>
</dbReference>
<feature type="binding site" evidence="15">
    <location>
        <position position="481"/>
    </location>
    <ligand>
        <name>Mg(2+)</name>
        <dbReference type="ChEBI" id="CHEBI:18420"/>
        <note>shared with alpha subunit</note>
    </ligand>
</feature>
<dbReference type="InterPro" id="IPR045864">
    <property type="entry name" value="aa-tRNA-synth_II/BPL/LPL"/>
</dbReference>
<comment type="subunit">
    <text evidence="3 15">Tetramer of two alpha and two beta subunits.</text>
</comment>
<dbReference type="InterPro" id="IPR005146">
    <property type="entry name" value="B3/B4_tRNA-bd"/>
</dbReference>
<dbReference type="PANTHER" id="PTHR10947:SF0">
    <property type="entry name" value="PHENYLALANINE--TRNA LIGASE BETA SUBUNIT"/>
    <property type="match status" value="1"/>
</dbReference>
<evidence type="ECO:0000256" key="10">
    <source>
        <dbReference type="ARBA" id="ARBA00022842"/>
    </source>
</evidence>
<keyword evidence="8 15" id="KW-0547">Nucleotide-binding</keyword>
<dbReference type="GO" id="GO:0000287">
    <property type="term" value="F:magnesium ion binding"/>
    <property type="evidence" value="ECO:0007669"/>
    <property type="project" value="UniProtKB-UniRule"/>
</dbReference>
<dbReference type="InterPro" id="IPR036690">
    <property type="entry name" value="Fdx_antiC-bd_sf"/>
</dbReference>
<dbReference type="Gene3D" id="3.30.56.10">
    <property type="match status" value="2"/>
</dbReference>
<keyword evidence="11 16" id="KW-0694">RNA-binding</keyword>
<evidence type="ECO:0000259" key="19">
    <source>
        <dbReference type="PROSITE" id="PS51483"/>
    </source>
</evidence>
<keyword evidence="9 15" id="KW-0067">ATP-binding</keyword>
<dbReference type="Pfam" id="PF17759">
    <property type="entry name" value="tRNA_synthFbeta"/>
    <property type="match status" value="1"/>
</dbReference>
<dbReference type="OrthoDB" id="9805455at2"/>
<dbReference type="SUPFAM" id="SSF46955">
    <property type="entry name" value="Putative DNA-binding domain"/>
    <property type="match status" value="1"/>
</dbReference>
<feature type="domain" description="B5" evidence="19">
    <location>
        <begin position="427"/>
        <end position="503"/>
    </location>
</feature>
<dbReference type="InterPro" id="IPR005147">
    <property type="entry name" value="tRNA_synthase_B5-dom"/>
</dbReference>
<dbReference type="SUPFAM" id="SSF55681">
    <property type="entry name" value="Class II aaRS and biotin synthetases"/>
    <property type="match status" value="1"/>
</dbReference>
<dbReference type="InterPro" id="IPR045060">
    <property type="entry name" value="Phe-tRNA-ligase_IIc_bsu"/>
</dbReference>
<dbReference type="GO" id="GO:0000049">
    <property type="term" value="F:tRNA binding"/>
    <property type="evidence" value="ECO:0007669"/>
    <property type="project" value="UniProtKB-UniRule"/>
</dbReference>
<evidence type="ECO:0000256" key="7">
    <source>
        <dbReference type="ARBA" id="ARBA00022723"/>
    </source>
</evidence>
<dbReference type="InterPro" id="IPR033714">
    <property type="entry name" value="tRNA_bind_bactPheRS"/>
</dbReference>
<keyword evidence="10 15" id="KW-0460">Magnesium</keyword>
<organism evidence="20 21">
    <name type="scientific">Ornithinimicrobium avium</name>
    <dbReference type="NCBI Taxonomy" id="2283195"/>
    <lineage>
        <taxon>Bacteria</taxon>
        <taxon>Bacillati</taxon>
        <taxon>Actinomycetota</taxon>
        <taxon>Actinomycetes</taxon>
        <taxon>Micrococcales</taxon>
        <taxon>Ornithinimicrobiaceae</taxon>
        <taxon>Ornithinimicrobium</taxon>
    </lineage>
</organism>
<dbReference type="HAMAP" id="MF_00283">
    <property type="entry name" value="Phe_tRNA_synth_beta1"/>
    <property type="match status" value="1"/>
</dbReference>
<evidence type="ECO:0000313" key="21">
    <source>
        <dbReference type="Proteomes" id="UP000253790"/>
    </source>
</evidence>
<dbReference type="Pfam" id="PF03483">
    <property type="entry name" value="B3_4"/>
    <property type="match status" value="1"/>
</dbReference>
<keyword evidence="5 16" id="KW-0820">tRNA-binding</keyword>
<comment type="similarity">
    <text evidence="2 15">Belongs to the phenylalanyl-tRNA synthetase beta subunit family. Type 1 subfamily.</text>
</comment>
<dbReference type="Gene3D" id="3.50.40.10">
    <property type="entry name" value="Phenylalanyl-trna Synthetase, Chain B, domain 3"/>
    <property type="match status" value="1"/>
</dbReference>
<evidence type="ECO:0000256" key="14">
    <source>
        <dbReference type="ARBA" id="ARBA00049255"/>
    </source>
</evidence>
<dbReference type="Gene3D" id="3.30.70.380">
    <property type="entry name" value="Ferrodoxin-fold anticodon-binding domain"/>
    <property type="match status" value="1"/>
</dbReference>
<reference evidence="20 21" key="1">
    <citation type="submission" date="2018-07" db="EMBL/GenBank/DDBJ databases">
        <title>Complete genome sequencing of Ornithinimicrobium sp. AMA3305.</title>
        <authorList>
            <person name="Bae J.-W."/>
        </authorList>
    </citation>
    <scope>NUCLEOTIDE SEQUENCE [LARGE SCALE GENOMIC DNA]</scope>
    <source>
        <strain evidence="20 21">AMA3305</strain>
    </source>
</reference>
<keyword evidence="21" id="KW-1185">Reference proteome</keyword>
<dbReference type="GO" id="GO:0005524">
    <property type="term" value="F:ATP binding"/>
    <property type="evidence" value="ECO:0007669"/>
    <property type="project" value="UniProtKB-UniRule"/>
</dbReference>
<dbReference type="PROSITE" id="PS50886">
    <property type="entry name" value="TRBD"/>
    <property type="match status" value="1"/>
</dbReference>
<dbReference type="GO" id="GO:0009328">
    <property type="term" value="C:phenylalanine-tRNA ligase complex"/>
    <property type="evidence" value="ECO:0007669"/>
    <property type="project" value="TreeGrafter"/>
</dbReference>
<evidence type="ECO:0000256" key="2">
    <source>
        <dbReference type="ARBA" id="ARBA00008653"/>
    </source>
</evidence>
<evidence type="ECO:0000256" key="12">
    <source>
        <dbReference type="ARBA" id="ARBA00022917"/>
    </source>
</evidence>
<keyword evidence="6 15" id="KW-0436">Ligase</keyword>
<comment type="caution">
    <text evidence="15">Lacks conserved residue(s) required for the propagation of feature annotation.</text>
</comment>
<dbReference type="SMART" id="SM00896">
    <property type="entry name" value="FDX-ACB"/>
    <property type="match status" value="1"/>
</dbReference>
<dbReference type="SMART" id="SM00874">
    <property type="entry name" value="B5"/>
    <property type="match status" value="1"/>
</dbReference>
<dbReference type="Gene3D" id="2.40.50.140">
    <property type="entry name" value="Nucleic acid-binding proteins"/>
    <property type="match status" value="1"/>
</dbReference>
<dbReference type="PROSITE" id="PS51447">
    <property type="entry name" value="FDX_ACB"/>
    <property type="match status" value="1"/>
</dbReference>
<name>A0A345NJ45_9MICO</name>
<evidence type="ECO:0000256" key="11">
    <source>
        <dbReference type="ARBA" id="ARBA00022884"/>
    </source>
</evidence>
<accession>A0A345NJ45</accession>
<dbReference type="AlphaFoldDB" id="A0A345NJ45"/>
<dbReference type="SUPFAM" id="SSF50249">
    <property type="entry name" value="Nucleic acid-binding proteins"/>
    <property type="match status" value="1"/>
</dbReference>
<dbReference type="InterPro" id="IPR005121">
    <property type="entry name" value="Fdx_antiC-bd"/>
</dbReference>
<evidence type="ECO:0000256" key="13">
    <source>
        <dbReference type="ARBA" id="ARBA00023146"/>
    </source>
</evidence>
<keyword evidence="12 15" id="KW-0648">Protein biosynthesis</keyword>